<dbReference type="SUPFAM" id="SSF48464">
    <property type="entry name" value="ENTH/VHS domain"/>
    <property type="match status" value="1"/>
</dbReference>
<evidence type="ECO:0000313" key="6">
    <source>
        <dbReference type="EMBL" id="KAK3244599.1"/>
    </source>
</evidence>
<reference evidence="7 8" key="1">
    <citation type="journal article" date="2015" name="Genome Biol. Evol.">
        <title>Comparative Genomics of a Bacterivorous Green Alga Reveals Evolutionary Causalities and Consequences of Phago-Mixotrophic Mode of Nutrition.</title>
        <authorList>
            <person name="Burns J.A."/>
            <person name="Paasch A."/>
            <person name="Narechania A."/>
            <person name="Kim E."/>
        </authorList>
    </citation>
    <scope>NUCLEOTIDE SEQUENCE [LARGE SCALE GENOMIC DNA]</scope>
    <source>
        <strain evidence="7">PLY_AMNH</strain>
    </source>
</reference>
<organism evidence="7 8">
    <name type="scientific">Cymbomonas tetramitiformis</name>
    <dbReference type="NCBI Taxonomy" id="36881"/>
    <lineage>
        <taxon>Eukaryota</taxon>
        <taxon>Viridiplantae</taxon>
        <taxon>Chlorophyta</taxon>
        <taxon>Pyramimonadophyceae</taxon>
        <taxon>Pyramimonadales</taxon>
        <taxon>Pyramimonadaceae</taxon>
        <taxon>Cymbomonas</taxon>
    </lineage>
</organism>
<dbReference type="GO" id="GO:0005886">
    <property type="term" value="C:plasma membrane"/>
    <property type="evidence" value="ECO:0007669"/>
    <property type="project" value="TreeGrafter"/>
</dbReference>
<dbReference type="GO" id="GO:0006897">
    <property type="term" value="P:endocytosis"/>
    <property type="evidence" value="ECO:0007669"/>
    <property type="project" value="TreeGrafter"/>
</dbReference>
<dbReference type="AlphaFoldDB" id="A0AAE0C315"/>
<dbReference type="Pfam" id="PF01417">
    <property type="entry name" value="ENTH"/>
    <property type="match status" value="1"/>
</dbReference>
<dbReference type="InterPro" id="IPR013809">
    <property type="entry name" value="ENTH"/>
</dbReference>
<evidence type="ECO:0000256" key="1">
    <source>
        <dbReference type="ARBA" id="ARBA00004132"/>
    </source>
</evidence>
<dbReference type="GO" id="GO:0030125">
    <property type="term" value="C:clathrin vesicle coat"/>
    <property type="evidence" value="ECO:0007669"/>
    <property type="project" value="TreeGrafter"/>
</dbReference>
<evidence type="ECO:0000259" key="5">
    <source>
        <dbReference type="PROSITE" id="PS50942"/>
    </source>
</evidence>
<feature type="region of interest" description="Disordered" evidence="4">
    <location>
        <begin position="245"/>
        <end position="282"/>
    </location>
</feature>
<proteinExistence type="inferred from homology"/>
<feature type="compositionally biased region" description="Low complexity" evidence="4">
    <location>
        <begin position="265"/>
        <end position="282"/>
    </location>
</feature>
<evidence type="ECO:0000313" key="8">
    <source>
        <dbReference type="Proteomes" id="UP001190700"/>
    </source>
</evidence>
<dbReference type="EMBL" id="LGRX02028856">
    <property type="protein sequence ID" value="KAK3247561.1"/>
    <property type="molecule type" value="Genomic_DNA"/>
</dbReference>
<comment type="subcellular location">
    <subcellularLocation>
        <location evidence="1">Cytoplasmic vesicle</location>
        <location evidence="1">Clathrin-coated vesicle</location>
    </subcellularLocation>
</comment>
<evidence type="ECO:0000256" key="4">
    <source>
        <dbReference type="SAM" id="MobiDB-lite"/>
    </source>
</evidence>
<feature type="domain" description="ENTH" evidence="5">
    <location>
        <begin position="14"/>
        <end position="146"/>
    </location>
</feature>
<keyword evidence="3" id="KW-0968">Cytoplasmic vesicle</keyword>
<feature type="region of interest" description="Disordered" evidence="4">
    <location>
        <begin position="558"/>
        <end position="583"/>
    </location>
</feature>
<dbReference type="GO" id="GO:0005543">
    <property type="term" value="F:phospholipid binding"/>
    <property type="evidence" value="ECO:0007669"/>
    <property type="project" value="TreeGrafter"/>
</dbReference>
<dbReference type="PROSITE" id="PS50942">
    <property type="entry name" value="ENTH"/>
    <property type="match status" value="1"/>
</dbReference>
<feature type="compositionally biased region" description="Low complexity" evidence="4">
    <location>
        <begin position="188"/>
        <end position="202"/>
    </location>
</feature>
<accession>A0AAE0C315</accession>
<feature type="compositionally biased region" description="Polar residues" evidence="4">
    <location>
        <begin position="173"/>
        <end position="187"/>
    </location>
</feature>
<evidence type="ECO:0000313" key="7">
    <source>
        <dbReference type="EMBL" id="KAK3247561.1"/>
    </source>
</evidence>
<dbReference type="FunFam" id="1.25.40.90:FF:000006">
    <property type="entry name" value="Clathrin interactor 1"/>
    <property type="match status" value="1"/>
</dbReference>
<evidence type="ECO:0000256" key="3">
    <source>
        <dbReference type="ARBA" id="ARBA00023329"/>
    </source>
</evidence>
<feature type="region of interest" description="Disordered" evidence="4">
    <location>
        <begin position="156"/>
        <end position="231"/>
    </location>
</feature>
<dbReference type="CDD" id="cd03571">
    <property type="entry name" value="ENTH"/>
    <property type="match status" value="1"/>
</dbReference>
<sequence length="583" mass="59504">MEKAFSGAFKSIKNTVLNVPAAEVKVLEATNNDPWGPHGTTMSEIAQLTRNHDECAIVLSALWKRLDSEGKSWRNVYKALAVFEFLIGHGSERVLRSLRDRSYELKTLEDFQYIEPSGKDQGINVRHKAATLRKTLDDSTKIAEMRDKAIINKNKYGGLSSSDARNGGGFTVPRQTGSIASNGFGSTDFSSNRSFSPPSRDNNTSAPPPASYGNADDDDDDWGPEASNDNSGYVPKIVLSAAAPGAGKAPVPKLGAPGTKPVQRSAPQAKPASAPPAKAAVAPANTTSLDFDFDPRGSSTVKAAAPTPSPQVDFFASAAAPAPASAVDLFATTSTPAAAPAPVAVTDPFAVSNTFSAAPPQSTPAAASAPTDFFATAQAPQPAQDFQPFVAASAVPPPQTNPVAFGDFSAPVSSVASQFNPASVSSQPLPDMFSGSGLGAPDPINGYGMAPGQAPMMGAGGQAPMMGAGGQAPMMGVGGAQAFSMGGAGNPPQGPYGQSAAFRGAPMGQVGGANGLSTGFSSNTSGAAPMQRVAAKDVQKAMSGNLSDMLATGVLDLNLGSAPPSNNPVQPGPSMKPQTQSFF</sequence>
<protein>
    <recommendedName>
        <fullName evidence="5">ENTH domain-containing protein</fullName>
    </recommendedName>
</protein>
<dbReference type="Gene3D" id="1.25.40.90">
    <property type="match status" value="1"/>
</dbReference>
<comment type="similarity">
    <text evidence="2">Belongs to the epsin family.</text>
</comment>
<dbReference type="InterPro" id="IPR008942">
    <property type="entry name" value="ENTH_VHS"/>
</dbReference>
<keyword evidence="8" id="KW-1185">Reference proteome</keyword>
<dbReference type="Proteomes" id="UP001190700">
    <property type="component" value="Unassembled WGS sequence"/>
</dbReference>
<dbReference type="PANTHER" id="PTHR12276:SF45">
    <property type="entry name" value="CLATHRIN INTERACTOR 1"/>
    <property type="match status" value="1"/>
</dbReference>
<feature type="compositionally biased region" description="Low complexity" evidence="4">
    <location>
        <begin position="245"/>
        <end position="258"/>
    </location>
</feature>
<dbReference type="GO" id="GO:0030276">
    <property type="term" value="F:clathrin binding"/>
    <property type="evidence" value="ECO:0007669"/>
    <property type="project" value="TreeGrafter"/>
</dbReference>
<name>A0AAE0C315_9CHLO</name>
<dbReference type="GO" id="GO:0005768">
    <property type="term" value="C:endosome"/>
    <property type="evidence" value="ECO:0007669"/>
    <property type="project" value="TreeGrafter"/>
</dbReference>
<dbReference type="SMART" id="SM00273">
    <property type="entry name" value="ENTH"/>
    <property type="match status" value="1"/>
</dbReference>
<comment type="caution">
    <text evidence="7">The sequence shown here is derived from an EMBL/GenBank/DDBJ whole genome shotgun (WGS) entry which is preliminary data.</text>
</comment>
<evidence type="ECO:0000256" key="2">
    <source>
        <dbReference type="ARBA" id="ARBA00010130"/>
    </source>
</evidence>
<gene>
    <name evidence="7" type="ORF">CYMTET_42943</name>
    <name evidence="6" type="ORF">CYMTET_45794</name>
</gene>
<dbReference type="PANTHER" id="PTHR12276">
    <property type="entry name" value="EPSIN/ENT-RELATED"/>
    <property type="match status" value="1"/>
</dbReference>
<reference evidence="7" key="2">
    <citation type="submission" date="2023-06" db="EMBL/GenBank/DDBJ databases">
        <title>Long-read-based genome assembly of the green algal bacterivore Cymbomonas tetramitiformis.</title>
        <authorList>
            <person name="Gyaltshen Y."/>
            <person name="Rozenberg A."/>
            <person name="Paasch A."/>
            <person name="Burns J.A."/>
            <person name="Warring S."/>
            <person name="Larson R."/>
            <person name="Maurer-Alcala X."/>
            <person name="Dacks J."/>
            <person name="Kim E."/>
        </authorList>
    </citation>
    <scope>NUCLEOTIDE SEQUENCE</scope>
    <source>
        <strain evidence="7">PLY_AMNH</strain>
    </source>
</reference>
<dbReference type="EMBL" id="LGRX02031669">
    <property type="protein sequence ID" value="KAK3244599.1"/>
    <property type="molecule type" value="Genomic_DNA"/>
</dbReference>